<organism evidence="7 8">
    <name type="scientific">Lepraria neglecta</name>
    <dbReference type="NCBI Taxonomy" id="209136"/>
    <lineage>
        <taxon>Eukaryota</taxon>
        <taxon>Fungi</taxon>
        <taxon>Dikarya</taxon>
        <taxon>Ascomycota</taxon>
        <taxon>Pezizomycotina</taxon>
        <taxon>Lecanoromycetes</taxon>
        <taxon>OSLEUM clade</taxon>
        <taxon>Lecanoromycetidae</taxon>
        <taxon>Lecanorales</taxon>
        <taxon>Lecanorineae</taxon>
        <taxon>Stereocaulaceae</taxon>
        <taxon>Lepraria</taxon>
    </lineage>
</organism>
<comment type="similarity">
    <text evidence="6">Belongs to the MDM10 family.</text>
</comment>
<keyword evidence="3 6" id="KW-1000">Mitochondrion outer membrane</keyword>
<dbReference type="InterPro" id="IPR027539">
    <property type="entry name" value="Mdm10"/>
</dbReference>
<evidence type="ECO:0000256" key="4">
    <source>
        <dbReference type="ARBA" id="ARBA00023128"/>
    </source>
</evidence>
<evidence type="ECO:0000256" key="5">
    <source>
        <dbReference type="ARBA" id="ARBA00023136"/>
    </source>
</evidence>
<proteinExistence type="inferred from homology"/>
<evidence type="ECO:0000256" key="2">
    <source>
        <dbReference type="ARBA" id="ARBA00022692"/>
    </source>
</evidence>
<comment type="subcellular location">
    <subcellularLocation>
        <location evidence="6">Mitochondrion outer membrane</location>
        <topology evidence="6">Multi-pass membrane protein</topology>
    </subcellularLocation>
    <text evidence="6">The ERMES/MDM complex localizes to a few discrete foci (around 10 per single cell), that represent mitochondria-endoplasmic reticulum junctions. These foci are often found next to mtDNA nucleoids.</text>
</comment>
<sequence>MHGFMDYVQHAFYEASHWDRDNSYGTLTATSRNLLDFQTPNGLRFHVSSLSSPNFATSYTLSSVGLVDGSLSYLYSSLPLNTLASNSSAIDLHRLVPGYRQLQDLRRPDEPWWWEIWHQGKRVDRREALLYGRLFLPRSTLEALYLRRLTPKTQLKVSCVSDSRLPNGGTILAHLQYDAAKHNTEYIYSTDSALLGVRGLYNFGPDPPPAHPPFEPSPDPTISTANEAASIAAASAHIQPHGRFSAGGEIYYGLLNKSGGVSTGLRFTTLPSHTGFPYTMTLTLNPLMGNLSSTYSVLASPLLALSSRFDFNVYSYESELQVGTELWRRNSKPVPQDLDWARRKMGLPILDKSTASSNDLDDMAGCLKARLDQRGSLGLLWEGRVKELLYSCGVTLDLKNGENMVRGFGLEIQYST</sequence>
<accession>A0AAE0DHF1</accession>
<comment type="function">
    <text evidence="6">Component of the ERMES/MDM complex, which serves as a molecular tether to connect the endoplasmic reticulum and mitochondria. Components of this complex are involved in the control of mitochondrial shape and protein biogenesis and may function in phospholipid exchange. MDM10 is involved in the late assembly steps of the general translocase of the mitochondrial outer membrane (TOM complex). Functions in the TOM40-specific route of the assembly of outer membrane beta-barrel proteins, including the association of TOM40 with the receptor TOM22 and small TOM proteins. Can associate with the SAM(core) complex as well as the MDM12-MMM1 complex, both involved in late steps of the major beta-barrel assembly pathway, that is responsible for biogenesis of all outer membrane beta-barrel proteins. May act as a switch that shuttles between both complexes and channels precursor proteins into the TOM40-specific pathway. Plays a role in mitochondrial morphology and in the inheritance of mitochondria.</text>
</comment>
<protein>
    <recommendedName>
        <fullName evidence="6">Mitochondrial distribution and morphology protein 10</fullName>
    </recommendedName>
    <alternativeName>
        <fullName evidence="6">Mitochondrial inheritance component MDM10</fullName>
    </alternativeName>
</protein>
<keyword evidence="4 6" id="KW-0496">Mitochondrion</keyword>
<evidence type="ECO:0000256" key="3">
    <source>
        <dbReference type="ARBA" id="ARBA00022787"/>
    </source>
</evidence>
<evidence type="ECO:0000313" key="8">
    <source>
        <dbReference type="Proteomes" id="UP001276659"/>
    </source>
</evidence>
<dbReference type="Pfam" id="PF12519">
    <property type="entry name" value="MDM10"/>
    <property type="match status" value="2"/>
</dbReference>
<dbReference type="GO" id="GO:0070096">
    <property type="term" value="P:mitochondrial outer membrane translocase complex assembly"/>
    <property type="evidence" value="ECO:0007669"/>
    <property type="project" value="UniProtKB-UniRule"/>
</dbReference>
<keyword evidence="1 6" id="KW-1134">Transmembrane beta strand</keyword>
<comment type="caution">
    <text evidence="7">The sequence shown here is derived from an EMBL/GenBank/DDBJ whole genome shotgun (WGS) entry which is preliminary data.</text>
</comment>
<dbReference type="EMBL" id="JASNWA010000011">
    <property type="protein sequence ID" value="KAK3166993.1"/>
    <property type="molecule type" value="Genomic_DNA"/>
</dbReference>
<name>A0AAE0DHF1_9LECA</name>
<evidence type="ECO:0000313" key="7">
    <source>
        <dbReference type="EMBL" id="KAK3166993.1"/>
    </source>
</evidence>
<dbReference type="PANTHER" id="PTHR28035">
    <property type="entry name" value="MITOCHONDRIAL DISTRIBUTION AND MORPHOLOGY PROTEIN 10"/>
    <property type="match status" value="1"/>
</dbReference>
<dbReference type="GO" id="GO:0001401">
    <property type="term" value="C:SAM complex"/>
    <property type="evidence" value="ECO:0007669"/>
    <property type="project" value="TreeGrafter"/>
</dbReference>
<dbReference type="GO" id="GO:0051654">
    <property type="term" value="P:establishment of mitochondrion localization"/>
    <property type="evidence" value="ECO:0007669"/>
    <property type="project" value="TreeGrafter"/>
</dbReference>
<comment type="subunit">
    <text evidence="6">Component of the ER-mitochondria encounter structure (ERMES) or MDM complex, composed of MMM1, MDM10, MDM12 and MDM34. Associates with the mitochondrial outer membrane sorting assembly machinery SAM(core) complex.</text>
</comment>
<gene>
    <name evidence="6 7" type="primary">MDM10</name>
    <name evidence="7" type="ORF">OEA41_010118</name>
</gene>
<dbReference type="GO" id="GO:0032865">
    <property type="term" value="C:ERMES complex"/>
    <property type="evidence" value="ECO:0007669"/>
    <property type="project" value="UniProtKB-UniRule"/>
</dbReference>
<keyword evidence="2 6" id="KW-0812">Transmembrane</keyword>
<dbReference type="Proteomes" id="UP001276659">
    <property type="component" value="Unassembled WGS sequence"/>
</dbReference>
<reference evidence="7" key="1">
    <citation type="submission" date="2022-11" db="EMBL/GenBank/DDBJ databases">
        <title>Chromosomal genome sequence assembly and mating type (MAT) locus characterization of the leprose asexual lichenized fungus Lepraria neglecta (Nyl.) Erichsen.</title>
        <authorList>
            <person name="Allen J.L."/>
            <person name="Pfeffer B."/>
        </authorList>
    </citation>
    <scope>NUCLEOTIDE SEQUENCE</scope>
    <source>
        <strain evidence="7">Allen 5258</strain>
    </source>
</reference>
<dbReference type="GO" id="GO:1990456">
    <property type="term" value="P:mitochondrion-endoplasmic reticulum membrane tethering"/>
    <property type="evidence" value="ECO:0007669"/>
    <property type="project" value="UniProtKB-UniRule"/>
</dbReference>
<comment type="domain">
    <text evidence="6">Lacks alpha-helical transmembrane segments, suggesting that it resides in the membrane via beta-sheet conformations similar to those predicted for other outer membrane proteins and porin.</text>
</comment>
<dbReference type="GO" id="GO:0015914">
    <property type="term" value="P:phospholipid transport"/>
    <property type="evidence" value="ECO:0007669"/>
    <property type="project" value="TreeGrafter"/>
</dbReference>
<dbReference type="GO" id="GO:0045040">
    <property type="term" value="P:protein insertion into mitochondrial outer membrane"/>
    <property type="evidence" value="ECO:0007669"/>
    <property type="project" value="UniProtKB-UniRule"/>
</dbReference>
<keyword evidence="5 6" id="KW-0472">Membrane</keyword>
<keyword evidence="8" id="KW-1185">Reference proteome</keyword>
<dbReference type="AlphaFoldDB" id="A0AAE0DHF1"/>
<dbReference type="PANTHER" id="PTHR28035:SF1">
    <property type="entry name" value="MITOCHONDRIAL DISTRIBUTION AND MORPHOLOGY PROTEIN 10"/>
    <property type="match status" value="1"/>
</dbReference>
<evidence type="ECO:0000256" key="6">
    <source>
        <dbReference type="HAMAP-Rule" id="MF_03102"/>
    </source>
</evidence>
<dbReference type="HAMAP" id="MF_03102">
    <property type="entry name" value="Mdm10"/>
    <property type="match status" value="1"/>
</dbReference>
<evidence type="ECO:0000256" key="1">
    <source>
        <dbReference type="ARBA" id="ARBA00022452"/>
    </source>
</evidence>